<protein>
    <submittedName>
        <fullName evidence="1">Uncharacterized protein</fullName>
    </submittedName>
</protein>
<comment type="caution">
    <text evidence="1">The sequence shown here is derived from an EMBL/GenBank/DDBJ whole genome shotgun (WGS) entry which is preliminary data.</text>
</comment>
<evidence type="ECO:0000313" key="2">
    <source>
        <dbReference type="Proteomes" id="UP000499080"/>
    </source>
</evidence>
<dbReference type="AlphaFoldDB" id="A0A4Y2NUN1"/>
<dbReference type="OrthoDB" id="6433583at2759"/>
<dbReference type="EMBL" id="BGPR01009855">
    <property type="protein sequence ID" value="GBN42744.1"/>
    <property type="molecule type" value="Genomic_DNA"/>
</dbReference>
<accession>A0A4Y2NUN1</accession>
<name>A0A4Y2NUN1_ARAVE</name>
<organism evidence="1 2">
    <name type="scientific">Araneus ventricosus</name>
    <name type="common">Orbweaver spider</name>
    <name type="synonym">Epeira ventricosa</name>
    <dbReference type="NCBI Taxonomy" id="182803"/>
    <lineage>
        <taxon>Eukaryota</taxon>
        <taxon>Metazoa</taxon>
        <taxon>Ecdysozoa</taxon>
        <taxon>Arthropoda</taxon>
        <taxon>Chelicerata</taxon>
        <taxon>Arachnida</taxon>
        <taxon>Araneae</taxon>
        <taxon>Araneomorphae</taxon>
        <taxon>Entelegynae</taxon>
        <taxon>Araneoidea</taxon>
        <taxon>Araneidae</taxon>
        <taxon>Araneus</taxon>
    </lineage>
</organism>
<dbReference type="PANTHER" id="PTHR38681">
    <property type="entry name" value="RETROVIRUS-RELATED POL POLYPROTEIN FROM TRANSPOSON 412-LIKE PROTEIN-RELATED"/>
    <property type="match status" value="1"/>
</dbReference>
<gene>
    <name evidence="1" type="ORF">AVEN_245682_1</name>
</gene>
<dbReference type="Proteomes" id="UP000499080">
    <property type="component" value="Unassembled WGS sequence"/>
</dbReference>
<dbReference type="PANTHER" id="PTHR38681:SF1">
    <property type="entry name" value="RETROVIRUS-RELATED POL POLYPROTEIN FROM TRANSPOSON 412-LIKE PROTEIN"/>
    <property type="match status" value="1"/>
</dbReference>
<reference evidence="1 2" key="1">
    <citation type="journal article" date="2019" name="Sci. Rep.">
        <title>Orb-weaving spider Araneus ventricosus genome elucidates the spidroin gene catalogue.</title>
        <authorList>
            <person name="Kono N."/>
            <person name="Nakamura H."/>
            <person name="Ohtoshi R."/>
            <person name="Moran D.A.P."/>
            <person name="Shinohara A."/>
            <person name="Yoshida Y."/>
            <person name="Fujiwara M."/>
            <person name="Mori M."/>
            <person name="Tomita M."/>
            <person name="Arakawa K."/>
        </authorList>
    </citation>
    <scope>NUCLEOTIDE SEQUENCE [LARGE SCALE GENOMIC DNA]</scope>
</reference>
<keyword evidence="2" id="KW-1185">Reference proteome</keyword>
<sequence length="259" mass="29929">MELLKPLDTRRHPSQKIFVHKDLHTCTHVFIRIDRVRKPLEPPCDGPFPVVKRHDKYFVVTIKSKDINISVDRLKPAYLLRSGYAKLSRVNYIALFLPQHRVIQFYVAVSFCLCLMLKQFLGENEASYFFISTKRDKKCSLASMENVEKRISSVAIQLTYWPGSRKCETGATKIPPPPSCRLYSLNRLRKLYLLSSSCHCEANFSFLSSPSKYAQLNFALHQVYVCFTSPKPLYRFQPNLAHFKTRGRCLSTIQTAKVS</sequence>
<evidence type="ECO:0000313" key="1">
    <source>
        <dbReference type="EMBL" id="GBN42744.1"/>
    </source>
</evidence>
<proteinExistence type="predicted"/>